<proteinExistence type="inferred from homology"/>
<dbReference type="EMBL" id="JAVRHY010000007">
    <property type="protein sequence ID" value="MDT0618719.1"/>
    <property type="molecule type" value="Genomic_DNA"/>
</dbReference>
<keyword evidence="7" id="KW-0813">Transport</keyword>
<name>A0ABU3B900_9GAMM</name>
<evidence type="ECO:0000256" key="1">
    <source>
        <dbReference type="ARBA" id="ARBA00004162"/>
    </source>
</evidence>
<sequence length="132" mass="14070">MANSPARRRPLVGLTPLIDVVFILLLFFMLASSFLDLHSIALDAPSRGGGQPTMEGALLVEVRTDGIRLGGQYVTPQGLARRVSARLEDNPDRRVLVRPAEGVSLQDAVAVLDRLTAAGARNLSMLGGDGPR</sequence>
<evidence type="ECO:0000256" key="3">
    <source>
        <dbReference type="ARBA" id="ARBA00022475"/>
    </source>
</evidence>
<feature type="transmembrane region" description="Helical" evidence="8">
    <location>
        <begin position="12"/>
        <end position="35"/>
    </location>
</feature>
<evidence type="ECO:0000256" key="2">
    <source>
        <dbReference type="ARBA" id="ARBA00005811"/>
    </source>
</evidence>
<dbReference type="Gene3D" id="3.30.420.270">
    <property type="match status" value="1"/>
</dbReference>
<evidence type="ECO:0000256" key="4">
    <source>
        <dbReference type="ARBA" id="ARBA00022692"/>
    </source>
</evidence>
<gene>
    <name evidence="9" type="ORF">RM531_09540</name>
</gene>
<evidence type="ECO:0000256" key="6">
    <source>
        <dbReference type="ARBA" id="ARBA00023136"/>
    </source>
</evidence>
<protein>
    <submittedName>
        <fullName evidence="9">Biopolymer transporter ExbD</fullName>
    </submittedName>
</protein>
<accession>A0ABU3B900</accession>
<dbReference type="PANTHER" id="PTHR30558">
    <property type="entry name" value="EXBD MEMBRANE COMPONENT OF PMF-DRIVEN MACROMOLECULE IMPORT SYSTEM"/>
    <property type="match status" value="1"/>
</dbReference>
<comment type="subcellular location">
    <subcellularLocation>
        <location evidence="1">Cell membrane</location>
        <topology evidence="1">Single-pass membrane protein</topology>
    </subcellularLocation>
    <subcellularLocation>
        <location evidence="7">Cell membrane</location>
        <topology evidence="7">Single-pass type II membrane protein</topology>
    </subcellularLocation>
</comment>
<dbReference type="InterPro" id="IPR003400">
    <property type="entry name" value="ExbD"/>
</dbReference>
<keyword evidence="4 7" id="KW-0812">Transmembrane</keyword>
<comment type="caution">
    <text evidence="9">The sequence shown here is derived from an EMBL/GenBank/DDBJ whole genome shotgun (WGS) entry which is preliminary data.</text>
</comment>
<keyword evidence="6 8" id="KW-0472">Membrane</keyword>
<organism evidence="9 10">
    <name type="scientific">Spectribacter acetivorans</name>
    <dbReference type="NCBI Taxonomy" id="3075603"/>
    <lineage>
        <taxon>Bacteria</taxon>
        <taxon>Pseudomonadati</taxon>
        <taxon>Pseudomonadota</taxon>
        <taxon>Gammaproteobacteria</taxon>
        <taxon>Salinisphaerales</taxon>
        <taxon>Salinisphaeraceae</taxon>
        <taxon>Spectribacter</taxon>
    </lineage>
</organism>
<reference evidence="9 10" key="1">
    <citation type="submission" date="2023-09" db="EMBL/GenBank/DDBJ databases">
        <authorList>
            <person name="Rey-Velasco X."/>
        </authorList>
    </citation>
    <scope>NUCLEOTIDE SEQUENCE [LARGE SCALE GENOMIC DNA]</scope>
    <source>
        <strain evidence="9 10">P385</strain>
    </source>
</reference>
<keyword evidence="3" id="KW-1003">Cell membrane</keyword>
<keyword evidence="10" id="KW-1185">Reference proteome</keyword>
<dbReference type="Pfam" id="PF02472">
    <property type="entry name" value="ExbD"/>
    <property type="match status" value="1"/>
</dbReference>
<dbReference type="PANTHER" id="PTHR30558:SF3">
    <property type="entry name" value="BIOPOLYMER TRANSPORT PROTEIN EXBD-RELATED"/>
    <property type="match status" value="1"/>
</dbReference>
<evidence type="ECO:0000313" key="9">
    <source>
        <dbReference type="EMBL" id="MDT0618719.1"/>
    </source>
</evidence>
<dbReference type="Proteomes" id="UP001259982">
    <property type="component" value="Unassembled WGS sequence"/>
</dbReference>
<keyword evidence="7" id="KW-0653">Protein transport</keyword>
<evidence type="ECO:0000256" key="7">
    <source>
        <dbReference type="RuleBase" id="RU003879"/>
    </source>
</evidence>
<evidence type="ECO:0000256" key="8">
    <source>
        <dbReference type="SAM" id="Phobius"/>
    </source>
</evidence>
<evidence type="ECO:0000313" key="10">
    <source>
        <dbReference type="Proteomes" id="UP001259982"/>
    </source>
</evidence>
<evidence type="ECO:0000256" key="5">
    <source>
        <dbReference type="ARBA" id="ARBA00022989"/>
    </source>
</evidence>
<keyword evidence="5 8" id="KW-1133">Transmembrane helix</keyword>
<comment type="similarity">
    <text evidence="2 7">Belongs to the ExbD/TolR family.</text>
</comment>